<evidence type="ECO:0000256" key="7">
    <source>
        <dbReference type="HAMAP-Rule" id="MF_00083"/>
    </source>
</evidence>
<dbReference type="KEGG" id="dee:HQN60_06685"/>
<dbReference type="InterPro" id="IPR018171">
    <property type="entry name" value="Pept_tRNA_hydro_CS"/>
</dbReference>
<comment type="similarity">
    <text evidence="5 7 9">Belongs to the PTH family.</text>
</comment>
<evidence type="ECO:0000313" key="10">
    <source>
        <dbReference type="EMBL" id="QKJ66406.1"/>
    </source>
</evidence>
<comment type="subunit">
    <text evidence="7">Monomer.</text>
</comment>
<keyword evidence="4 7" id="KW-0694">RNA-binding</keyword>
<evidence type="ECO:0000256" key="1">
    <source>
        <dbReference type="ARBA" id="ARBA00013260"/>
    </source>
</evidence>
<feature type="binding site" evidence="7">
    <location>
        <position position="16"/>
    </location>
    <ligand>
        <name>tRNA</name>
        <dbReference type="ChEBI" id="CHEBI:17843"/>
    </ligand>
</feature>
<comment type="catalytic activity">
    <reaction evidence="7 8">
        <text>an N-acyl-L-alpha-aminoacyl-tRNA + H2O = an N-acyl-L-amino acid + a tRNA + H(+)</text>
        <dbReference type="Rhea" id="RHEA:54448"/>
        <dbReference type="Rhea" id="RHEA-COMP:10123"/>
        <dbReference type="Rhea" id="RHEA-COMP:13883"/>
        <dbReference type="ChEBI" id="CHEBI:15377"/>
        <dbReference type="ChEBI" id="CHEBI:15378"/>
        <dbReference type="ChEBI" id="CHEBI:59874"/>
        <dbReference type="ChEBI" id="CHEBI:78442"/>
        <dbReference type="ChEBI" id="CHEBI:138191"/>
        <dbReference type="EC" id="3.1.1.29"/>
    </reaction>
</comment>
<dbReference type="GO" id="GO:0005737">
    <property type="term" value="C:cytoplasm"/>
    <property type="evidence" value="ECO:0007669"/>
    <property type="project" value="UniProtKB-SubCell"/>
</dbReference>
<name>A0A6M8SST1_9NEIS</name>
<proteinExistence type="inferred from homology"/>
<dbReference type="PROSITE" id="PS01195">
    <property type="entry name" value="PEPT_TRNA_HYDROL_1"/>
    <property type="match status" value="1"/>
</dbReference>
<dbReference type="EMBL" id="CP054143">
    <property type="protein sequence ID" value="QKJ66406.1"/>
    <property type="molecule type" value="Genomic_DNA"/>
</dbReference>
<accession>A0A6M8SST1</accession>
<feature type="site" description="Discriminates between blocked and unblocked aminoacyl-tRNA" evidence="7">
    <location>
        <position position="11"/>
    </location>
</feature>
<keyword evidence="3 7" id="KW-0378">Hydrolase</keyword>
<keyword evidence="7" id="KW-0963">Cytoplasm</keyword>
<evidence type="ECO:0000256" key="8">
    <source>
        <dbReference type="RuleBase" id="RU000673"/>
    </source>
</evidence>
<evidence type="ECO:0000313" key="11">
    <source>
        <dbReference type="Proteomes" id="UP000504844"/>
    </source>
</evidence>
<feature type="binding site" evidence="7">
    <location>
        <position position="115"/>
    </location>
    <ligand>
        <name>tRNA</name>
        <dbReference type="ChEBI" id="CHEBI:17843"/>
    </ligand>
</feature>
<comment type="function">
    <text evidence="7">Catalyzes the release of premature peptidyl moieties from peptidyl-tRNA molecules trapped in stalled 50S ribosomal subunits, and thus maintains levels of free tRNAs and 50S ribosomes.</text>
</comment>
<dbReference type="GO" id="GO:0000049">
    <property type="term" value="F:tRNA binding"/>
    <property type="evidence" value="ECO:0007669"/>
    <property type="project" value="UniProtKB-UniRule"/>
</dbReference>
<dbReference type="InterPro" id="IPR036416">
    <property type="entry name" value="Pept_tRNA_hydro_sf"/>
</dbReference>
<keyword evidence="11" id="KW-1185">Reference proteome</keyword>
<evidence type="ECO:0000256" key="4">
    <source>
        <dbReference type="ARBA" id="ARBA00022884"/>
    </source>
</evidence>
<dbReference type="Pfam" id="PF01195">
    <property type="entry name" value="Pept_tRNA_hydro"/>
    <property type="match status" value="1"/>
</dbReference>
<feature type="binding site" evidence="7">
    <location>
        <position position="69"/>
    </location>
    <ligand>
        <name>tRNA</name>
        <dbReference type="ChEBI" id="CHEBI:17843"/>
    </ligand>
</feature>
<dbReference type="SUPFAM" id="SSF53178">
    <property type="entry name" value="Peptidyl-tRNA hydrolase-like"/>
    <property type="match status" value="1"/>
</dbReference>
<comment type="function">
    <text evidence="7">Hydrolyzes ribosome-free peptidyl-tRNAs (with 1 or more amino acids incorporated), which drop off the ribosome during protein synthesis, or as a result of ribosome stalling.</text>
</comment>
<reference evidence="10 11" key="1">
    <citation type="submission" date="2020-05" db="EMBL/GenBank/DDBJ databases">
        <title>Complete genome sequence of Deefgea sp. D17.</title>
        <authorList>
            <person name="Bae J.-W."/>
            <person name="Han J.E."/>
        </authorList>
    </citation>
    <scope>NUCLEOTIDE SEQUENCE [LARGE SCALE GENOMIC DNA]</scope>
    <source>
        <strain evidence="10 11">D17</strain>
    </source>
</reference>
<dbReference type="NCBIfam" id="TIGR00447">
    <property type="entry name" value="pth"/>
    <property type="match status" value="1"/>
</dbReference>
<sequence length="204" mass="22506">MAIKLIVGLGNPGGEYAATRHNAGFWLLDHLARDGQIFLRHDSKFHGLCGKVKIANHDVWLLQPQTFMNRSGLAVVALAQFYKIMPDEILVVHDELDIAPGVVKLKKGGGNGGHNGLKDIQSHLSTADFWRLRLGIGHPGNKNEVANFVLKPPRREEQDLIDDAINKSLLVIPKIVIGETGAAMSILHTDDSKKREHKPDPKKD</sequence>
<protein>
    <recommendedName>
        <fullName evidence="6 7">Peptidyl-tRNA hydrolase</fullName>
        <shortName evidence="7">Pth</shortName>
        <ecNumber evidence="1 7">3.1.1.29</ecNumber>
    </recommendedName>
</protein>
<dbReference type="CDD" id="cd00462">
    <property type="entry name" value="PTH"/>
    <property type="match status" value="1"/>
</dbReference>
<dbReference type="GO" id="GO:0006515">
    <property type="term" value="P:protein quality control for misfolded or incompletely synthesized proteins"/>
    <property type="evidence" value="ECO:0007669"/>
    <property type="project" value="UniProtKB-UniRule"/>
</dbReference>
<gene>
    <name evidence="7 10" type="primary">pth</name>
    <name evidence="10" type="ORF">HQN60_06685</name>
</gene>
<dbReference type="FunFam" id="3.40.50.1470:FF:000001">
    <property type="entry name" value="Peptidyl-tRNA hydrolase"/>
    <property type="match status" value="1"/>
</dbReference>
<feature type="active site" description="Proton acceptor" evidence="7">
    <location>
        <position position="21"/>
    </location>
</feature>
<evidence type="ECO:0000256" key="5">
    <source>
        <dbReference type="ARBA" id="ARBA00038063"/>
    </source>
</evidence>
<keyword evidence="2 7" id="KW-0820">tRNA-binding</keyword>
<dbReference type="AlphaFoldDB" id="A0A6M8SST1"/>
<dbReference type="RefSeq" id="WP_173532910.1">
    <property type="nucleotide sequence ID" value="NZ_CP054143.1"/>
</dbReference>
<dbReference type="Gene3D" id="3.40.50.1470">
    <property type="entry name" value="Peptidyl-tRNA hydrolase"/>
    <property type="match status" value="1"/>
</dbReference>
<evidence type="ECO:0000256" key="2">
    <source>
        <dbReference type="ARBA" id="ARBA00022555"/>
    </source>
</evidence>
<dbReference type="HAMAP" id="MF_00083">
    <property type="entry name" value="Pept_tRNA_hydro_bact"/>
    <property type="match status" value="1"/>
</dbReference>
<dbReference type="InterPro" id="IPR001328">
    <property type="entry name" value="Pept_tRNA_hydro"/>
</dbReference>
<dbReference type="Proteomes" id="UP000504844">
    <property type="component" value="Chromosome"/>
</dbReference>
<dbReference type="PANTHER" id="PTHR17224">
    <property type="entry name" value="PEPTIDYL-TRNA HYDROLASE"/>
    <property type="match status" value="1"/>
</dbReference>
<evidence type="ECO:0000256" key="9">
    <source>
        <dbReference type="RuleBase" id="RU004320"/>
    </source>
</evidence>
<dbReference type="GO" id="GO:0072344">
    <property type="term" value="P:rescue of stalled ribosome"/>
    <property type="evidence" value="ECO:0007669"/>
    <property type="project" value="UniProtKB-UniRule"/>
</dbReference>
<dbReference type="EC" id="3.1.1.29" evidence="1 7"/>
<comment type="subcellular location">
    <subcellularLocation>
        <location evidence="7">Cytoplasm</location>
    </subcellularLocation>
</comment>
<organism evidence="10 11">
    <name type="scientific">Deefgea piscis</name>
    <dbReference type="NCBI Taxonomy" id="2739061"/>
    <lineage>
        <taxon>Bacteria</taxon>
        <taxon>Pseudomonadati</taxon>
        <taxon>Pseudomonadota</taxon>
        <taxon>Betaproteobacteria</taxon>
        <taxon>Neisseriales</taxon>
        <taxon>Chitinibacteraceae</taxon>
        <taxon>Deefgea</taxon>
    </lineage>
</organism>
<feature type="binding site" evidence="7">
    <location>
        <position position="67"/>
    </location>
    <ligand>
        <name>tRNA</name>
        <dbReference type="ChEBI" id="CHEBI:17843"/>
    </ligand>
</feature>
<dbReference type="PROSITE" id="PS01196">
    <property type="entry name" value="PEPT_TRNA_HYDROL_2"/>
    <property type="match status" value="1"/>
</dbReference>
<evidence type="ECO:0000256" key="6">
    <source>
        <dbReference type="ARBA" id="ARBA00050038"/>
    </source>
</evidence>
<dbReference type="GO" id="GO:0004045">
    <property type="term" value="F:peptidyl-tRNA hydrolase activity"/>
    <property type="evidence" value="ECO:0007669"/>
    <property type="project" value="UniProtKB-UniRule"/>
</dbReference>
<dbReference type="PANTHER" id="PTHR17224:SF1">
    <property type="entry name" value="PEPTIDYL-TRNA HYDROLASE"/>
    <property type="match status" value="1"/>
</dbReference>
<feature type="site" description="Stabilizes the basic form of H active site to accept a proton" evidence="7">
    <location>
        <position position="94"/>
    </location>
</feature>
<evidence type="ECO:0000256" key="3">
    <source>
        <dbReference type="ARBA" id="ARBA00022801"/>
    </source>
</evidence>